<keyword evidence="3" id="KW-0131">Cell cycle</keyword>
<dbReference type="Proteomes" id="UP000236726">
    <property type="component" value="Unassembled WGS sequence"/>
</dbReference>
<reference evidence="3 4" key="1">
    <citation type="submission" date="2016-10" db="EMBL/GenBank/DDBJ databases">
        <authorList>
            <person name="de Groot N.N."/>
        </authorList>
    </citation>
    <scope>NUCLEOTIDE SEQUENCE [LARGE SCALE GENOMIC DNA]</scope>
    <source>
        <strain evidence="3 4">D15d</strain>
    </source>
</reference>
<protein>
    <submittedName>
        <fullName evidence="3">Cell division protein FtsB</fullName>
    </submittedName>
</protein>
<evidence type="ECO:0000256" key="1">
    <source>
        <dbReference type="SAM" id="Coils"/>
    </source>
</evidence>
<organism evidence="3 4">
    <name type="scientific">Lachnospira multipara</name>
    <dbReference type="NCBI Taxonomy" id="28051"/>
    <lineage>
        <taxon>Bacteria</taxon>
        <taxon>Bacillati</taxon>
        <taxon>Bacillota</taxon>
        <taxon>Clostridia</taxon>
        <taxon>Lachnospirales</taxon>
        <taxon>Lachnospiraceae</taxon>
        <taxon>Lachnospira</taxon>
    </lineage>
</organism>
<feature type="coiled-coil region" evidence="1">
    <location>
        <begin position="42"/>
        <end position="76"/>
    </location>
</feature>
<evidence type="ECO:0000313" key="4">
    <source>
        <dbReference type="Proteomes" id="UP000236726"/>
    </source>
</evidence>
<dbReference type="Pfam" id="PF04977">
    <property type="entry name" value="DivIC"/>
    <property type="match status" value="1"/>
</dbReference>
<feature type="transmembrane region" description="Helical" evidence="2">
    <location>
        <begin position="21"/>
        <end position="39"/>
    </location>
</feature>
<keyword evidence="3" id="KW-0132">Cell division</keyword>
<keyword evidence="4" id="KW-1185">Reference proteome</keyword>
<keyword evidence="2" id="KW-1133">Transmembrane helix</keyword>
<dbReference type="AlphaFoldDB" id="A0A1H5SQ61"/>
<keyword evidence="1" id="KW-0175">Coiled coil</keyword>
<gene>
    <name evidence="3" type="ORF">SAMN05216537_10367</name>
</gene>
<keyword evidence="2" id="KW-0472">Membrane</keyword>
<dbReference type="GO" id="GO:0051301">
    <property type="term" value="P:cell division"/>
    <property type="evidence" value="ECO:0007669"/>
    <property type="project" value="UniProtKB-KW"/>
</dbReference>
<accession>A0A1H5SQ61</accession>
<sequence length="108" mass="12703">MVRESRREKERRRKRQRWSTKLALGAAVAVLAMFALLLINNQMNLNAKNRELESQINEVQSQVDEETQRASDLEDYQEYIQSKKFVEEIAKNKFGLICPDEIIFKADE</sequence>
<dbReference type="RefSeq" id="WP_103952301.1">
    <property type="nucleotide sequence ID" value="NZ_FNUL01000003.1"/>
</dbReference>
<evidence type="ECO:0000313" key="3">
    <source>
        <dbReference type="EMBL" id="SEF52665.1"/>
    </source>
</evidence>
<evidence type="ECO:0000256" key="2">
    <source>
        <dbReference type="SAM" id="Phobius"/>
    </source>
</evidence>
<keyword evidence="2" id="KW-0812">Transmembrane</keyword>
<name>A0A1H5SQ61_9FIRM</name>
<dbReference type="InterPro" id="IPR007060">
    <property type="entry name" value="FtsL/DivIC"/>
</dbReference>
<proteinExistence type="predicted"/>
<dbReference type="EMBL" id="FNUL01000003">
    <property type="protein sequence ID" value="SEF52665.1"/>
    <property type="molecule type" value="Genomic_DNA"/>
</dbReference>